<feature type="compositionally biased region" description="Basic and acidic residues" evidence="1">
    <location>
        <begin position="222"/>
        <end position="236"/>
    </location>
</feature>
<feature type="compositionally biased region" description="Low complexity" evidence="1">
    <location>
        <begin position="1076"/>
        <end position="1112"/>
    </location>
</feature>
<feature type="compositionally biased region" description="Basic and acidic residues" evidence="1">
    <location>
        <begin position="827"/>
        <end position="838"/>
    </location>
</feature>
<feature type="compositionally biased region" description="Low complexity" evidence="1">
    <location>
        <begin position="771"/>
        <end position="791"/>
    </location>
</feature>
<comment type="caution">
    <text evidence="2">The sequence shown here is derived from an EMBL/GenBank/DDBJ whole genome shotgun (WGS) entry which is preliminary data.</text>
</comment>
<name>A0AAN6JLU7_9BASI</name>
<feature type="compositionally biased region" description="Low complexity" evidence="1">
    <location>
        <begin position="1037"/>
        <end position="1053"/>
    </location>
</feature>
<protein>
    <submittedName>
        <fullName evidence="2">Uncharacterized protein</fullName>
    </submittedName>
</protein>
<feature type="region of interest" description="Disordered" evidence="1">
    <location>
        <begin position="272"/>
        <end position="1213"/>
    </location>
</feature>
<feature type="region of interest" description="Disordered" evidence="1">
    <location>
        <begin position="1"/>
        <end position="77"/>
    </location>
</feature>
<feature type="compositionally biased region" description="Basic residues" evidence="1">
    <location>
        <begin position="1200"/>
        <end position="1213"/>
    </location>
</feature>
<feature type="compositionally biased region" description="Polar residues" evidence="1">
    <location>
        <begin position="594"/>
        <end position="608"/>
    </location>
</feature>
<dbReference type="Proteomes" id="UP001176521">
    <property type="component" value="Unassembled WGS sequence"/>
</dbReference>
<feature type="region of interest" description="Disordered" evidence="1">
    <location>
        <begin position="108"/>
        <end position="244"/>
    </location>
</feature>
<feature type="compositionally biased region" description="Pro residues" evidence="1">
    <location>
        <begin position="1027"/>
        <end position="1036"/>
    </location>
</feature>
<evidence type="ECO:0000313" key="2">
    <source>
        <dbReference type="EMBL" id="KAK0535762.1"/>
    </source>
</evidence>
<feature type="compositionally biased region" description="Low complexity" evidence="1">
    <location>
        <begin position="285"/>
        <end position="298"/>
    </location>
</feature>
<feature type="compositionally biased region" description="Polar residues" evidence="1">
    <location>
        <begin position="678"/>
        <end position="695"/>
    </location>
</feature>
<gene>
    <name evidence="2" type="ORF">OC842_002195</name>
</gene>
<feature type="compositionally biased region" description="Polar residues" evidence="1">
    <location>
        <begin position="44"/>
        <end position="57"/>
    </location>
</feature>
<feature type="compositionally biased region" description="Basic and acidic residues" evidence="1">
    <location>
        <begin position="407"/>
        <end position="416"/>
    </location>
</feature>
<feature type="compositionally biased region" description="Polar residues" evidence="1">
    <location>
        <begin position="272"/>
        <end position="284"/>
    </location>
</feature>
<feature type="compositionally biased region" description="Polar residues" evidence="1">
    <location>
        <begin position="989"/>
        <end position="1015"/>
    </location>
</feature>
<feature type="compositionally biased region" description="Low complexity" evidence="1">
    <location>
        <begin position="454"/>
        <end position="472"/>
    </location>
</feature>
<feature type="compositionally biased region" description="Basic and acidic residues" evidence="1">
    <location>
        <begin position="137"/>
        <end position="147"/>
    </location>
</feature>
<accession>A0AAN6JLU7</accession>
<feature type="compositionally biased region" description="Basic and acidic residues" evidence="1">
    <location>
        <begin position="178"/>
        <end position="196"/>
    </location>
</feature>
<organism evidence="2 3">
    <name type="scientific">Tilletia horrida</name>
    <dbReference type="NCBI Taxonomy" id="155126"/>
    <lineage>
        <taxon>Eukaryota</taxon>
        <taxon>Fungi</taxon>
        <taxon>Dikarya</taxon>
        <taxon>Basidiomycota</taxon>
        <taxon>Ustilaginomycotina</taxon>
        <taxon>Exobasidiomycetes</taxon>
        <taxon>Tilletiales</taxon>
        <taxon>Tilletiaceae</taxon>
        <taxon>Tilletia</taxon>
    </lineage>
</organism>
<feature type="compositionally biased region" description="Low complexity" evidence="1">
    <location>
        <begin position="1131"/>
        <end position="1144"/>
    </location>
</feature>
<feature type="compositionally biased region" description="Polar residues" evidence="1">
    <location>
        <begin position="812"/>
        <end position="822"/>
    </location>
</feature>
<dbReference type="EMBL" id="JAPDMQ010000089">
    <property type="protein sequence ID" value="KAK0535762.1"/>
    <property type="molecule type" value="Genomic_DNA"/>
</dbReference>
<keyword evidence="3" id="KW-1185">Reference proteome</keyword>
<proteinExistence type="predicted"/>
<feature type="compositionally biased region" description="Polar residues" evidence="1">
    <location>
        <begin position="709"/>
        <end position="729"/>
    </location>
</feature>
<feature type="compositionally biased region" description="Basic residues" evidence="1">
    <location>
        <begin position="1121"/>
        <end position="1130"/>
    </location>
</feature>
<sequence length="1213" mass="123717">MAATASASPNLPGPSTPMGSPRLPSSSPDVPGGQRRTSWREWGTSLSSWANQASSPFRNGARPSSSSSSSTFSFGPTTLARSRTDAVALPPSEVTKQLSEAEAETLLQEGERLRLPPTPAELEALEAAGVQDEEDLRLEAEERERVRSMPPPPRHHSVFGRFASRLSAQASPRQDLPSPKEEENRASFGDSARDAHTSTALSPSSVNKADSPALLPAIPLEDDIRPPPEPVEKDTHPTSALGLDSEAAFTDTNMLPLASAFVPAVMVSSATAQSLAGQATSIPRSDSMLPSPSHSPSPNTDPLGTPMTPDTRFGYDSGAYEIPTRAFEQSTKCDGSEASIHESGTGSESESAKEDLIPADMYQDSEPETDEGPFTRSRSSTPEAVNDKRRSRSTKDRFSLLLSSLSRPDELPEVPDRSATPLAGGPAQKSSILTREQDPSDSNNGTSTVRTQVAPSTTSAPSDYAASSASSYDESDAEDTHSVVDGANPLNADETVVLEPQEAEGSANAVPIASERELQSTTEQVEDLTADAHATPLSRPPPQEQEDKNDRIGTPIAQASALRRDSLDPVQHSASEDGDQNARMQLLGDELLQVETTASAQIGQSSEEAPSEAAVLEPPSLAGSEAATAAHDSMVQDASTAEEPVSEEPNTPVVLAAAVADSVGAGEGSADGLEAQSPAPTTALQETDANLSGQSGAADEQEDSLNGIPASNTAQTFVSVSQSFASVPETSGAEDDSEEAATSVNKTSEKGTEGQKKDDGNGKEASEDEASAATASDVAAEQAEGAQQAGGTASHNRLQDALGLARPASPAHSITSVSSFASAISEEGGHDSSVEHDVASNGNAKPGKEDEDENGDEESSVQTAEVKIEDAEPLVLMNAPHMTPAIAKPAEEDGDEANDKRGATADAVQTQPSTANSLQLGSPRVPNSPSLSPRSGSPSSRPLSADISSADASVPASAEGHNESTPTPAVQSRSAEPAGDQAAAEARTDNASASPPDTPEANTPSGSTSPSQSLARPTRSRNRKAPAPTPPAPVPVPVGMLGAVAAAAASAAANKRSSLASSIESGSQSVHGGGAAKATMPPIAAAEAVAGGEEVGESGSAAAAAPAAAPAAPAAPPSRPPRARPPRNKGRAAAAVAAAAAAAASTTSETPSSDVKEAEGAGSIAPAPSTTDVVAAEPPVPSTEEQEVASVTTPTTPGGSKRKIQRKAVPRAM</sequence>
<feature type="compositionally biased region" description="Polar residues" evidence="1">
    <location>
        <begin position="963"/>
        <end position="974"/>
    </location>
</feature>
<feature type="compositionally biased region" description="Basic and acidic residues" evidence="1">
    <location>
        <begin position="747"/>
        <end position="765"/>
    </location>
</feature>
<feature type="compositionally biased region" description="Low complexity" evidence="1">
    <location>
        <begin position="975"/>
        <end position="985"/>
    </location>
</feature>
<evidence type="ECO:0000256" key="1">
    <source>
        <dbReference type="SAM" id="MobiDB-lite"/>
    </source>
</evidence>
<feature type="compositionally biased region" description="Polar residues" evidence="1">
    <location>
        <begin position="428"/>
        <end position="453"/>
    </location>
</feature>
<feature type="compositionally biased region" description="Polar residues" evidence="1">
    <location>
        <begin position="1189"/>
        <end position="1198"/>
    </location>
</feature>
<feature type="compositionally biased region" description="Polar residues" evidence="1">
    <location>
        <begin position="907"/>
        <end position="920"/>
    </location>
</feature>
<evidence type="ECO:0000313" key="3">
    <source>
        <dbReference type="Proteomes" id="UP001176521"/>
    </source>
</evidence>
<feature type="compositionally biased region" description="Polar residues" evidence="1">
    <location>
        <begin position="1055"/>
        <end position="1070"/>
    </location>
</feature>
<dbReference type="AlphaFoldDB" id="A0AAN6JLU7"/>
<feature type="compositionally biased region" description="Low complexity" evidence="1">
    <location>
        <begin position="928"/>
        <end position="944"/>
    </location>
</feature>
<feature type="compositionally biased region" description="Acidic residues" evidence="1">
    <location>
        <begin position="849"/>
        <end position="859"/>
    </location>
</feature>
<feature type="compositionally biased region" description="Polar residues" evidence="1">
    <location>
        <begin position="197"/>
        <end position="208"/>
    </location>
</feature>
<feature type="compositionally biased region" description="Basic and acidic residues" evidence="1">
    <location>
        <begin position="385"/>
        <end position="398"/>
    </location>
</feature>
<reference evidence="2" key="1">
    <citation type="journal article" date="2023" name="PhytoFront">
        <title>Draft Genome Resources of Seven Strains of Tilletia horrida, Causal Agent of Kernel Smut of Rice.</title>
        <authorList>
            <person name="Khanal S."/>
            <person name="Antony Babu S."/>
            <person name="Zhou X.G."/>
        </authorList>
    </citation>
    <scope>NUCLEOTIDE SEQUENCE</scope>
    <source>
        <strain evidence="2">TX3</strain>
    </source>
</reference>